<reference evidence="2 3" key="1">
    <citation type="journal article" date="2019" name="Sci. Rep.">
        <title>Nanopore sequencing improves the draft genome of the human pathogenic amoeba Naegleria fowleri.</title>
        <authorList>
            <person name="Liechti N."/>
            <person name="Schurch N."/>
            <person name="Bruggmann R."/>
            <person name="Wittwer M."/>
        </authorList>
    </citation>
    <scope>NUCLEOTIDE SEQUENCE [LARGE SCALE GENOMIC DNA]</scope>
    <source>
        <strain evidence="2 3">ATCC 30894</strain>
    </source>
</reference>
<keyword evidence="1" id="KW-0812">Transmembrane</keyword>
<evidence type="ECO:0000313" key="3">
    <source>
        <dbReference type="Proteomes" id="UP000444721"/>
    </source>
</evidence>
<dbReference type="AlphaFoldDB" id="A0A6A5CIR6"/>
<dbReference type="OrthoDB" id="5854584at2759"/>
<evidence type="ECO:0000313" key="2">
    <source>
        <dbReference type="EMBL" id="KAF0985195.1"/>
    </source>
</evidence>
<feature type="transmembrane region" description="Helical" evidence="1">
    <location>
        <begin position="34"/>
        <end position="54"/>
    </location>
</feature>
<name>A0A6A5CIR6_NAEFO</name>
<accession>A0A6A5CIR6</accession>
<dbReference type="InterPro" id="IPR039632">
    <property type="entry name" value="TMEM42"/>
</dbReference>
<evidence type="ECO:0000256" key="1">
    <source>
        <dbReference type="SAM" id="Phobius"/>
    </source>
</evidence>
<keyword evidence="1" id="KW-0472">Membrane</keyword>
<dbReference type="Proteomes" id="UP000444721">
    <property type="component" value="Unassembled WGS sequence"/>
</dbReference>
<dbReference type="VEuPathDB" id="AmoebaDB:NfTy_024740"/>
<dbReference type="VEuPathDB" id="AmoebaDB:NF0060640"/>
<dbReference type="RefSeq" id="XP_044569908.1">
    <property type="nucleotide sequence ID" value="XM_044705523.1"/>
</dbReference>
<comment type="caution">
    <text evidence="2">The sequence shown here is derived from an EMBL/GenBank/DDBJ whole genome shotgun (WGS) entry which is preliminary data.</text>
</comment>
<dbReference type="VEuPathDB" id="AmoebaDB:FDP41_000234"/>
<dbReference type="PANTHER" id="PTHR31965">
    <property type="entry name" value="TRANSMEMBRANE PROTEIN 42"/>
    <property type="match status" value="1"/>
</dbReference>
<feature type="transmembrane region" description="Helical" evidence="1">
    <location>
        <begin position="66"/>
        <end position="87"/>
    </location>
</feature>
<dbReference type="InterPro" id="IPR037185">
    <property type="entry name" value="EmrE-like"/>
</dbReference>
<organism evidence="2 3">
    <name type="scientific">Naegleria fowleri</name>
    <name type="common">Brain eating amoeba</name>
    <dbReference type="NCBI Taxonomy" id="5763"/>
    <lineage>
        <taxon>Eukaryota</taxon>
        <taxon>Discoba</taxon>
        <taxon>Heterolobosea</taxon>
        <taxon>Tetramitia</taxon>
        <taxon>Eutetramitia</taxon>
        <taxon>Vahlkampfiidae</taxon>
        <taxon>Naegleria</taxon>
    </lineage>
</organism>
<keyword evidence="3" id="KW-1185">Reference proteome</keyword>
<evidence type="ECO:0008006" key="4">
    <source>
        <dbReference type="Google" id="ProtNLM"/>
    </source>
</evidence>
<proteinExistence type="predicted"/>
<dbReference type="PANTHER" id="PTHR31965:SF1">
    <property type="entry name" value="TRANSMEMBRANE PROTEIN 42"/>
    <property type="match status" value="1"/>
</dbReference>
<sequence>MSSSTVHFINSVVAGFFACLSSVCGKMMSDSSSWTIFALYFVLNIALTAFAIVFQTRALRHLSTLSATATNLASNFIFTSVFGVLVFGEILTIRWYIGYAVIMFGLTMIMRGDS</sequence>
<dbReference type="Gene3D" id="1.10.3730.20">
    <property type="match status" value="1"/>
</dbReference>
<dbReference type="GeneID" id="68107452"/>
<gene>
    <name evidence="2" type="ORF">FDP41_000234</name>
</gene>
<dbReference type="SUPFAM" id="SSF103481">
    <property type="entry name" value="Multidrug resistance efflux transporter EmrE"/>
    <property type="match status" value="1"/>
</dbReference>
<dbReference type="EMBL" id="VFQX01000001">
    <property type="protein sequence ID" value="KAF0985195.1"/>
    <property type="molecule type" value="Genomic_DNA"/>
</dbReference>
<protein>
    <recommendedName>
        <fullName evidence="4">EamA domain-containing protein</fullName>
    </recommendedName>
</protein>
<keyword evidence="1" id="KW-1133">Transmembrane helix</keyword>
<feature type="transmembrane region" description="Helical" evidence="1">
    <location>
        <begin position="7"/>
        <end position="28"/>
    </location>
</feature>